<keyword evidence="4" id="KW-0479">Metal-binding</keyword>
<keyword evidence="11" id="KW-1185">Reference proteome</keyword>
<evidence type="ECO:0000256" key="4">
    <source>
        <dbReference type="ARBA" id="ARBA00022723"/>
    </source>
</evidence>
<comment type="cofactor">
    <cofactor evidence="1">
        <name>Zn(2+)</name>
        <dbReference type="ChEBI" id="CHEBI:29105"/>
    </cofactor>
</comment>
<name>A0ABX5EA26_NONUL</name>
<comment type="caution">
    <text evidence="10">The sequence shown here is derived from an EMBL/GenBank/DDBJ whole genome shotgun (WGS) entry which is preliminary data.</text>
</comment>
<keyword evidence="6" id="KW-0862">Zinc</keyword>
<evidence type="ECO:0000259" key="8">
    <source>
        <dbReference type="Pfam" id="PF01431"/>
    </source>
</evidence>
<dbReference type="InterPro" id="IPR024079">
    <property type="entry name" value="MetalloPept_cat_dom_sf"/>
</dbReference>
<evidence type="ECO:0000313" key="10">
    <source>
        <dbReference type="EMBL" id="PRX15121.1"/>
    </source>
</evidence>
<organism evidence="10 11">
    <name type="scientific">Nonlabens ulvanivorans</name>
    <name type="common">Persicivirga ulvanivorans</name>
    <dbReference type="NCBI Taxonomy" id="906888"/>
    <lineage>
        <taxon>Bacteria</taxon>
        <taxon>Pseudomonadati</taxon>
        <taxon>Bacteroidota</taxon>
        <taxon>Flavobacteriia</taxon>
        <taxon>Flavobacteriales</taxon>
        <taxon>Flavobacteriaceae</taxon>
        <taxon>Nonlabens</taxon>
    </lineage>
</organism>
<dbReference type="InterPro" id="IPR008753">
    <property type="entry name" value="Peptidase_M13_N"/>
</dbReference>
<dbReference type="PANTHER" id="PTHR11733">
    <property type="entry name" value="ZINC METALLOPROTEASE FAMILY M13 NEPRILYSIN-RELATED"/>
    <property type="match status" value="1"/>
</dbReference>
<evidence type="ECO:0000256" key="1">
    <source>
        <dbReference type="ARBA" id="ARBA00001947"/>
    </source>
</evidence>
<dbReference type="Proteomes" id="UP000239997">
    <property type="component" value="Unassembled WGS sequence"/>
</dbReference>
<dbReference type="EMBL" id="PVNA01000001">
    <property type="protein sequence ID" value="PRX15121.1"/>
    <property type="molecule type" value="Genomic_DNA"/>
</dbReference>
<keyword evidence="7" id="KW-0482">Metalloprotease</keyword>
<evidence type="ECO:0000313" key="11">
    <source>
        <dbReference type="Proteomes" id="UP000239997"/>
    </source>
</evidence>
<protein>
    <submittedName>
        <fullName evidence="10">Endopeptidase</fullName>
    </submittedName>
</protein>
<dbReference type="InterPro" id="IPR042089">
    <property type="entry name" value="Peptidase_M13_dom_2"/>
</dbReference>
<dbReference type="Pfam" id="PF05649">
    <property type="entry name" value="Peptidase_M13_N"/>
    <property type="match status" value="1"/>
</dbReference>
<dbReference type="InterPro" id="IPR000718">
    <property type="entry name" value="Peptidase_M13"/>
</dbReference>
<sequence>MCNIYQTEFTNLSNYINMNLKKTLLASCAVAIAVTSCKEPAKDYPGLDMTAMDTSVSPKDDFYRYVNGKWIDSTEIPADQTVWGGFNKLRKDTDADMLAILDKAMNDKNLDQSSDQAKAVFVYQSIMDTEARDKAGYEPLLPYLEQIEAINSVDEIPALLAELSSKGLRGFYGFGVGPDAQNTDINVAQMGPGALGMQREYYVDLDDADNVEKLAAYEKHVARMLTLTGTDAAQAANDAKTIIAIETQMAQPRLDKVARRNPQLSYNPMSLDEFKTLVPSIDWDEYFEKLEVKDFDRIIVSQPAYMTALNNMWDNSNLDAMKTYMRWTMVDAAATMLSAELEDANWDFYSKTMRGAKEQRPRDERALGTVNGTLGEALGQLYVSEKFPAEAKAKAKEMIEYVKKAYEVRINGLAWMSPETKVKAIEKLNGMTIKIGYPDQWKDYSEMEIKSPANGGTLFDNMLAVQSWNYRDNLNKLGEKVDKTEWFMSPQTVNAYYNPYYNEIVFPAAILQPPFYNYEADAAFNFGGMGAVIGHEISHGFDDSGAKFDANGNMTDWWTANDKTQFEDLGKDLANQYSAIEVLPGVNINGEFTLGENIGDLGGVNAAYDAHQLWMKDKGRPEAIDGFTPEQRFFLSWGTVWRTKMREEALKQRIKGDTHSPGMYRGYVPLQNIDAFYDAFEITEADGMYITPENRIKIW</sequence>
<comment type="similarity">
    <text evidence="2">Belongs to the peptidase M13 family.</text>
</comment>
<dbReference type="Gene3D" id="3.40.390.10">
    <property type="entry name" value="Collagenase (Catalytic Domain)"/>
    <property type="match status" value="1"/>
</dbReference>
<feature type="domain" description="Peptidase M13 N-terminal" evidence="9">
    <location>
        <begin position="58"/>
        <end position="438"/>
    </location>
</feature>
<evidence type="ECO:0000256" key="7">
    <source>
        <dbReference type="ARBA" id="ARBA00023049"/>
    </source>
</evidence>
<dbReference type="PANTHER" id="PTHR11733:SF167">
    <property type="entry name" value="FI17812P1-RELATED"/>
    <property type="match status" value="1"/>
</dbReference>
<dbReference type="CDD" id="cd08662">
    <property type="entry name" value="M13"/>
    <property type="match status" value="1"/>
</dbReference>
<evidence type="ECO:0000256" key="5">
    <source>
        <dbReference type="ARBA" id="ARBA00022801"/>
    </source>
</evidence>
<proteinExistence type="inferred from homology"/>
<dbReference type="Gene3D" id="1.10.1380.10">
    <property type="entry name" value="Neutral endopeptidase , domain2"/>
    <property type="match status" value="1"/>
</dbReference>
<dbReference type="PRINTS" id="PR00786">
    <property type="entry name" value="NEPRILYSIN"/>
</dbReference>
<evidence type="ECO:0000256" key="2">
    <source>
        <dbReference type="ARBA" id="ARBA00007357"/>
    </source>
</evidence>
<dbReference type="SUPFAM" id="SSF55486">
    <property type="entry name" value="Metalloproteases ('zincins'), catalytic domain"/>
    <property type="match status" value="1"/>
</dbReference>
<dbReference type="InterPro" id="IPR018497">
    <property type="entry name" value="Peptidase_M13_C"/>
</dbReference>
<evidence type="ECO:0000256" key="6">
    <source>
        <dbReference type="ARBA" id="ARBA00022833"/>
    </source>
</evidence>
<evidence type="ECO:0000256" key="3">
    <source>
        <dbReference type="ARBA" id="ARBA00022670"/>
    </source>
</evidence>
<keyword evidence="5" id="KW-0378">Hydrolase</keyword>
<dbReference type="Pfam" id="PF01431">
    <property type="entry name" value="Peptidase_M13"/>
    <property type="match status" value="1"/>
</dbReference>
<dbReference type="PROSITE" id="PS51885">
    <property type="entry name" value="NEPRILYSIN"/>
    <property type="match status" value="1"/>
</dbReference>
<accession>A0ABX5EA26</accession>
<feature type="domain" description="Peptidase M13 C-terminal" evidence="8">
    <location>
        <begin position="494"/>
        <end position="696"/>
    </location>
</feature>
<reference evidence="10 11" key="1">
    <citation type="submission" date="2018-03" db="EMBL/GenBank/DDBJ databases">
        <title>Genomic Encyclopedia of Archaeal and Bacterial Type Strains, Phase II (KMG-II): from individual species to whole genera.</title>
        <authorList>
            <person name="Goeker M."/>
        </authorList>
    </citation>
    <scope>NUCLEOTIDE SEQUENCE [LARGE SCALE GENOMIC DNA]</scope>
    <source>
        <strain evidence="10 11">DSM 22727</strain>
    </source>
</reference>
<keyword evidence="3" id="KW-0645">Protease</keyword>
<evidence type="ECO:0000259" key="9">
    <source>
        <dbReference type="Pfam" id="PF05649"/>
    </source>
</evidence>
<gene>
    <name evidence="10" type="ORF">LY02_00334</name>
</gene>